<reference evidence="2 3" key="1">
    <citation type="submission" date="2023-05" db="EMBL/GenBank/DDBJ databases">
        <title>Chelatococcus sp. nov., a moderately thermophilic bacterium isolated from hot spring microbial mat.</title>
        <authorList>
            <person name="Hu C.-J."/>
            <person name="Li W.-J."/>
        </authorList>
    </citation>
    <scope>NUCLEOTIDE SEQUENCE [LARGE SCALE GENOMIC DNA]</scope>
    <source>
        <strain evidence="2 3">SYSU G07232</strain>
    </source>
</reference>
<protein>
    <submittedName>
        <fullName evidence="2">Uncharacterized protein</fullName>
    </submittedName>
</protein>
<dbReference type="EMBL" id="JASJEV010000013">
    <property type="protein sequence ID" value="MDJ1159865.1"/>
    <property type="molecule type" value="Genomic_DNA"/>
</dbReference>
<keyword evidence="1" id="KW-0472">Membrane</keyword>
<comment type="caution">
    <text evidence="2">The sequence shown here is derived from an EMBL/GenBank/DDBJ whole genome shotgun (WGS) entry which is preliminary data.</text>
</comment>
<keyword evidence="3" id="KW-1185">Reference proteome</keyword>
<evidence type="ECO:0000313" key="3">
    <source>
        <dbReference type="Proteomes" id="UP001321492"/>
    </source>
</evidence>
<name>A0ABT7ALC1_9HYPH</name>
<evidence type="ECO:0000256" key="1">
    <source>
        <dbReference type="SAM" id="Phobius"/>
    </source>
</evidence>
<proteinExistence type="predicted"/>
<sequence length="94" mass="9903">MRPGAAAAEVPQVSAPALGMTLAAFAALSFLLCVLLGAVSPDWGLHRPWLQFYLGLTGFDLRSIVLGLAQSLVYGGHAGVLTGLLFNFFSRRLG</sequence>
<keyword evidence="1" id="KW-1133">Transmembrane helix</keyword>
<dbReference type="Proteomes" id="UP001321492">
    <property type="component" value="Unassembled WGS sequence"/>
</dbReference>
<organism evidence="2 3">
    <name type="scientific">Chelatococcus albus</name>
    <dbReference type="NCBI Taxonomy" id="3047466"/>
    <lineage>
        <taxon>Bacteria</taxon>
        <taxon>Pseudomonadati</taxon>
        <taxon>Pseudomonadota</taxon>
        <taxon>Alphaproteobacteria</taxon>
        <taxon>Hyphomicrobiales</taxon>
        <taxon>Chelatococcaceae</taxon>
        <taxon>Chelatococcus</taxon>
    </lineage>
</organism>
<evidence type="ECO:0000313" key="2">
    <source>
        <dbReference type="EMBL" id="MDJ1159865.1"/>
    </source>
</evidence>
<accession>A0ABT7ALC1</accession>
<gene>
    <name evidence="2" type="ORF">QNA08_16720</name>
</gene>
<feature type="transmembrane region" description="Helical" evidence="1">
    <location>
        <begin position="21"/>
        <end position="44"/>
    </location>
</feature>
<feature type="transmembrane region" description="Helical" evidence="1">
    <location>
        <begin position="64"/>
        <end position="89"/>
    </location>
</feature>
<keyword evidence="1" id="KW-0812">Transmembrane</keyword>